<evidence type="ECO:0000256" key="13">
    <source>
        <dbReference type="ARBA" id="ARBA00022777"/>
    </source>
</evidence>
<proteinExistence type="inferred from homology"/>
<sequence>MSQLMVVTGGAKSGKSVFAEKQLSTSQHICYLATGVMKRPDPEMKLRIMTHQRRRPDTWHTEERYRDVAGFITAHRFDGFLLDDATMLITNLFYDDMIARAKQQHVELDALIESLSRDELNAVTERMHAEWQHIVDALRQTDQKMIIVTNEVGLGIVPATKQTRVLRDLYGQVNQWLAQAADSVYFVISGLPQRLK</sequence>
<dbReference type="PANTHER" id="PTHR34848">
    <property type="match status" value="1"/>
</dbReference>
<dbReference type="CDD" id="cd00544">
    <property type="entry name" value="CobU"/>
    <property type="match status" value="1"/>
</dbReference>
<dbReference type="SUPFAM" id="SSF52540">
    <property type="entry name" value="P-loop containing nucleoside triphosphate hydrolases"/>
    <property type="match status" value="1"/>
</dbReference>
<evidence type="ECO:0000256" key="9">
    <source>
        <dbReference type="ARBA" id="ARBA00012523"/>
    </source>
</evidence>
<dbReference type="Gene3D" id="3.40.50.300">
    <property type="entry name" value="P-loop containing nucleotide triphosphate hydrolases"/>
    <property type="match status" value="1"/>
</dbReference>
<dbReference type="AlphaFoldDB" id="A0A1Z5IFR1"/>
<dbReference type="RefSeq" id="WP_054656017.1">
    <property type="nucleotide sequence ID" value="NZ_BBFL01000015.1"/>
</dbReference>
<comment type="catalytic activity">
    <reaction evidence="2">
        <text>adenosylcob(III)inamide phosphate + GTP + H(+) = adenosylcob(III)inamide-GDP + diphosphate</text>
        <dbReference type="Rhea" id="RHEA:22712"/>
        <dbReference type="ChEBI" id="CHEBI:15378"/>
        <dbReference type="ChEBI" id="CHEBI:33019"/>
        <dbReference type="ChEBI" id="CHEBI:37565"/>
        <dbReference type="ChEBI" id="CHEBI:58502"/>
        <dbReference type="ChEBI" id="CHEBI:60487"/>
        <dbReference type="EC" id="2.7.7.62"/>
    </reaction>
</comment>
<evidence type="ECO:0000256" key="8">
    <source>
        <dbReference type="ARBA" id="ARBA00012016"/>
    </source>
</evidence>
<dbReference type="EC" id="2.7.7.62" evidence="9"/>
<comment type="similarity">
    <text evidence="7">Belongs to the CobU/CobP family.</text>
</comment>
<feature type="binding site" evidence="19">
    <location>
        <begin position="9"/>
        <end position="16"/>
    </location>
    <ligand>
        <name>GTP</name>
        <dbReference type="ChEBI" id="CHEBI:37565"/>
    </ligand>
</feature>
<name>A0A1Z5IFR1_9LACO</name>
<evidence type="ECO:0000256" key="15">
    <source>
        <dbReference type="ARBA" id="ARBA00023134"/>
    </source>
</evidence>
<evidence type="ECO:0000256" key="2">
    <source>
        <dbReference type="ARBA" id="ARBA00000711"/>
    </source>
</evidence>
<evidence type="ECO:0000256" key="16">
    <source>
        <dbReference type="ARBA" id="ARBA00029570"/>
    </source>
</evidence>
<reference evidence="20 21" key="1">
    <citation type="submission" date="2015-11" db="EMBL/GenBank/DDBJ databases">
        <title>Draft genome sequences of new species of the genus Lactobacillus isolated from orchardgrass silage.</title>
        <authorList>
            <person name="Tohno M."/>
            <person name="Tanizawa Y."/>
            <person name="Arita M."/>
        </authorList>
    </citation>
    <scope>NUCLEOTIDE SEQUENCE [LARGE SCALE GENOMIC DNA]</scope>
    <source>
        <strain evidence="20 21">IWT126</strain>
    </source>
</reference>
<dbReference type="OrthoDB" id="9799422at2"/>
<evidence type="ECO:0000256" key="17">
    <source>
        <dbReference type="ARBA" id="ARBA00030571"/>
    </source>
</evidence>
<dbReference type="PIRSF" id="PIRSF006135">
    <property type="entry name" value="CobU"/>
    <property type="match status" value="1"/>
</dbReference>
<evidence type="ECO:0000313" key="20">
    <source>
        <dbReference type="EMBL" id="GAX00499.1"/>
    </source>
</evidence>
<evidence type="ECO:0000256" key="14">
    <source>
        <dbReference type="ARBA" id="ARBA00022840"/>
    </source>
</evidence>
<keyword evidence="11" id="KW-0808">Transferase</keyword>
<dbReference type="GO" id="GO:0009236">
    <property type="term" value="P:cobalamin biosynthetic process"/>
    <property type="evidence" value="ECO:0007669"/>
    <property type="project" value="UniProtKB-UniPathway"/>
</dbReference>
<evidence type="ECO:0000256" key="3">
    <source>
        <dbReference type="ARBA" id="ARBA00001522"/>
    </source>
</evidence>
<comment type="catalytic activity">
    <reaction evidence="3">
        <text>adenosylcob(III)inamide + GTP = adenosylcob(III)inamide phosphate + GDP + H(+)</text>
        <dbReference type="Rhea" id="RHEA:15765"/>
        <dbReference type="ChEBI" id="CHEBI:2480"/>
        <dbReference type="ChEBI" id="CHEBI:15378"/>
        <dbReference type="ChEBI" id="CHEBI:37565"/>
        <dbReference type="ChEBI" id="CHEBI:58189"/>
        <dbReference type="ChEBI" id="CHEBI:58502"/>
        <dbReference type="EC" id="2.7.1.156"/>
    </reaction>
</comment>
<keyword evidence="12 19" id="KW-0547">Nucleotide-binding</keyword>
<keyword evidence="14" id="KW-0067">ATP-binding</keyword>
<evidence type="ECO:0000256" key="6">
    <source>
        <dbReference type="ARBA" id="ARBA00005159"/>
    </source>
</evidence>
<comment type="caution">
    <text evidence="20">The sequence shown here is derived from an EMBL/GenBank/DDBJ whole genome shotgun (WGS) entry which is preliminary data.</text>
</comment>
<dbReference type="InterPro" id="IPR003203">
    <property type="entry name" value="CobU/CobP"/>
</dbReference>
<comment type="catalytic activity">
    <reaction evidence="1">
        <text>adenosylcob(III)inamide + ATP = adenosylcob(III)inamide phosphate + ADP + H(+)</text>
        <dbReference type="Rhea" id="RHEA:15769"/>
        <dbReference type="ChEBI" id="CHEBI:2480"/>
        <dbReference type="ChEBI" id="CHEBI:15378"/>
        <dbReference type="ChEBI" id="CHEBI:30616"/>
        <dbReference type="ChEBI" id="CHEBI:58502"/>
        <dbReference type="ChEBI" id="CHEBI:456216"/>
        <dbReference type="EC" id="2.7.1.156"/>
    </reaction>
</comment>
<organism evidence="20 21">
    <name type="scientific">Secundilactobacillus silagei JCM 19001</name>
    <dbReference type="NCBI Taxonomy" id="1302250"/>
    <lineage>
        <taxon>Bacteria</taxon>
        <taxon>Bacillati</taxon>
        <taxon>Bacillota</taxon>
        <taxon>Bacilli</taxon>
        <taxon>Lactobacillales</taxon>
        <taxon>Lactobacillaceae</taxon>
        <taxon>Secundilactobacillus</taxon>
    </lineage>
</organism>
<dbReference type="PANTHER" id="PTHR34848:SF1">
    <property type="entry name" value="BIFUNCTIONAL ADENOSYLCOBALAMIN BIOSYNTHESIS PROTEIN COBU"/>
    <property type="match status" value="1"/>
</dbReference>
<dbReference type="UniPathway" id="UPA00148">
    <property type="reaction ID" value="UER00236"/>
</dbReference>
<comment type="pathway">
    <text evidence="6">Cofactor biosynthesis; adenosylcobalamin biosynthesis; adenosylcobalamin from cob(II)yrinate a,c-diamide: step 5/7.</text>
</comment>
<dbReference type="Pfam" id="PF02283">
    <property type="entry name" value="CobU"/>
    <property type="match status" value="1"/>
</dbReference>
<dbReference type="InterPro" id="IPR027417">
    <property type="entry name" value="P-loop_NTPase"/>
</dbReference>
<dbReference type="GO" id="GO:0043752">
    <property type="term" value="F:adenosylcobinamide kinase activity"/>
    <property type="evidence" value="ECO:0007669"/>
    <property type="project" value="UniProtKB-EC"/>
</dbReference>
<dbReference type="GO" id="GO:0008820">
    <property type="term" value="F:cobinamide phosphate guanylyltransferase activity"/>
    <property type="evidence" value="ECO:0007669"/>
    <property type="project" value="UniProtKB-EC"/>
</dbReference>
<dbReference type="GO" id="GO:0005524">
    <property type="term" value="F:ATP binding"/>
    <property type="evidence" value="ECO:0007669"/>
    <property type="project" value="UniProtKB-KW"/>
</dbReference>
<evidence type="ECO:0000256" key="19">
    <source>
        <dbReference type="PIRSR" id="PIRSR006135-2"/>
    </source>
</evidence>
<dbReference type="GO" id="GO:0005525">
    <property type="term" value="F:GTP binding"/>
    <property type="evidence" value="ECO:0007669"/>
    <property type="project" value="UniProtKB-KW"/>
</dbReference>
<evidence type="ECO:0000256" key="12">
    <source>
        <dbReference type="ARBA" id="ARBA00022741"/>
    </source>
</evidence>
<feature type="binding site" evidence="19">
    <location>
        <position position="63"/>
    </location>
    <ligand>
        <name>GTP</name>
        <dbReference type="ChEBI" id="CHEBI:37565"/>
    </ligand>
</feature>
<feature type="active site" description="GMP-histidine intermediate" evidence="18">
    <location>
        <position position="51"/>
    </location>
</feature>
<evidence type="ECO:0000313" key="21">
    <source>
        <dbReference type="Proteomes" id="UP000198402"/>
    </source>
</evidence>
<protein>
    <recommendedName>
        <fullName evidence="16">Adenosylcobinamide kinase</fullName>
        <ecNumber evidence="8">2.7.1.156</ecNumber>
        <ecNumber evidence="9">2.7.7.62</ecNumber>
    </recommendedName>
    <alternativeName>
        <fullName evidence="17">Adenosylcobinamide-phosphate guanylyltransferase</fullName>
    </alternativeName>
</protein>
<dbReference type="EMBL" id="BCMG01000002">
    <property type="protein sequence ID" value="GAX00499.1"/>
    <property type="molecule type" value="Genomic_DNA"/>
</dbReference>
<evidence type="ECO:0000256" key="11">
    <source>
        <dbReference type="ARBA" id="ARBA00022679"/>
    </source>
</evidence>
<feature type="binding site" evidence="19">
    <location>
        <position position="83"/>
    </location>
    <ligand>
        <name>GTP</name>
        <dbReference type="ChEBI" id="CHEBI:37565"/>
    </ligand>
</feature>
<dbReference type="STRING" id="1302250.GCA_001313225_02879"/>
<evidence type="ECO:0000256" key="1">
    <source>
        <dbReference type="ARBA" id="ARBA00000312"/>
    </source>
</evidence>
<keyword evidence="13 20" id="KW-0418">Kinase</keyword>
<keyword evidence="21" id="KW-1185">Reference proteome</keyword>
<dbReference type="EC" id="2.7.1.156" evidence="8"/>
<gene>
    <name evidence="20" type="ORF">IWT126_00514</name>
</gene>
<evidence type="ECO:0000256" key="4">
    <source>
        <dbReference type="ARBA" id="ARBA00003889"/>
    </source>
</evidence>
<feature type="binding site" evidence="19">
    <location>
        <begin position="33"/>
        <end position="35"/>
    </location>
    <ligand>
        <name>GTP</name>
        <dbReference type="ChEBI" id="CHEBI:37565"/>
    </ligand>
</feature>
<evidence type="ECO:0000256" key="18">
    <source>
        <dbReference type="PIRSR" id="PIRSR006135-1"/>
    </source>
</evidence>
<comment type="pathway">
    <text evidence="5">Cofactor biosynthesis; adenosylcobalamin biosynthesis; adenosylcobalamin from cob(II)yrinate a,c-diamide: step 6/7.</text>
</comment>
<comment type="function">
    <text evidence="4">Catalyzes ATP-dependent phosphorylation of adenosylcobinamide and addition of GMP to adenosylcobinamide phosphate.</text>
</comment>
<evidence type="ECO:0000256" key="5">
    <source>
        <dbReference type="ARBA" id="ARBA00004692"/>
    </source>
</evidence>
<evidence type="ECO:0000256" key="7">
    <source>
        <dbReference type="ARBA" id="ARBA00007490"/>
    </source>
</evidence>
<dbReference type="Proteomes" id="UP000198402">
    <property type="component" value="Unassembled WGS sequence"/>
</dbReference>
<evidence type="ECO:0000256" key="10">
    <source>
        <dbReference type="ARBA" id="ARBA00022573"/>
    </source>
</evidence>
<keyword evidence="15 19" id="KW-0342">GTP-binding</keyword>
<keyword evidence="10" id="KW-0169">Cobalamin biosynthesis</keyword>
<accession>A0A1Z5IFR1</accession>